<dbReference type="GO" id="GO:0004363">
    <property type="term" value="F:glutathione synthase activity"/>
    <property type="evidence" value="ECO:0007669"/>
    <property type="project" value="UniProtKB-EC"/>
</dbReference>
<reference evidence="2" key="1">
    <citation type="submission" date="2018-06" db="EMBL/GenBank/DDBJ databases">
        <authorList>
            <consortium name="Pathogen Informatics"/>
            <person name="Doyle S."/>
        </authorList>
    </citation>
    <scope>NUCLEOTIDE SEQUENCE [LARGE SCALE GENOMIC DNA]</scope>
    <source>
        <strain evidence="2">NCTC11421</strain>
    </source>
</reference>
<gene>
    <name evidence="2" type="ORF">NCTC11421_00819</name>
</gene>
<dbReference type="InterPro" id="IPR004215">
    <property type="entry name" value="GSHS_N"/>
</dbReference>
<dbReference type="EMBL" id="UGRI01000001">
    <property type="protein sequence ID" value="SUA20720.1"/>
    <property type="molecule type" value="Genomic_DNA"/>
</dbReference>
<sequence length="79" mass="9044">MKVLFIADPMASFKTYKDTTYAMMREMAKRGWRLFHTLSGELSVNGGLVTAQASAFEFSGAKTMMTMNGLKRRTKFRRH</sequence>
<accession>A0A378VX86</accession>
<dbReference type="EC" id="6.3.2.3" evidence="2"/>
<protein>
    <submittedName>
        <fullName evidence="2">Glutathione synthetase</fullName>
        <ecNumber evidence="2">6.3.2.3</ecNumber>
    </submittedName>
</protein>
<dbReference type="SUPFAM" id="SSF52440">
    <property type="entry name" value="PreATP-grasp domain"/>
    <property type="match status" value="1"/>
</dbReference>
<dbReference type="InterPro" id="IPR016185">
    <property type="entry name" value="PreATP-grasp_dom_sf"/>
</dbReference>
<dbReference type="AlphaFoldDB" id="A0A378VX86"/>
<organism evidence="2">
    <name type="scientific">Neisseria gonorrhoeae</name>
    <dbReference type="NCBI Taxonomy" id="485"/>
    <lineage>
        <taxon>Bacteria</taxon>
        <taxon>Pseudomonadati</taxon>
        <taxon>Pseudomonadota</taxon>
        <taxon>Betaproteobacteria</taxon>
        <taxon>Neisseriales</taxon>
        <taxon>Neisseriaceae</taxon>
        <taxon>Neisseria</taxon>
    </lineage>
</organism>
<evidence type="ECO:0000259" key="1">
    <source>
        <dbReference type="Pfam" id="PF02951"/>
    </source>
</evidence>
<name>A0A378VX86_NEIGO</name>
<evidence type="ECO:0000313" key="2">
    <source>
        <dbReference type="EMBL" id="SUA20720.1"/>
    </source>
</evidence>
<dbReference type="Pfam" id="PF02951">
    <property type="entry name" value="GSH-S_N"/>
    <property type="match status" value="1"/>
</dbReference>
<proteinExistence type="predicted"/>
<keyword evidence="2" id="KW-0436">Ligase</keyword>
<feature type="domain" description="Prokaryotic glutathione synthetase N-terminal" evidence="1">
    <location>
        <begin position="1"/>
        <end position="62"/>
    </location>
</feature>
<dbReference type="Gene3D" id="3.40.50.20">
    <property type="match status" value="1"/>
</dbReference>